<evidence type="ECO:0000313" key="16">
    <source>
        <dbReference type="Proteomes" id="UP000265427"/>
    </source>
</evidence>
<evidence type="ECO:0000313" key="11">
    <source>
        <dbReference type="EMBL" id="RHY63190.1"/>
    </source>
</evidence>
<keyword evidence="3" id="KW-0862">Zinc</keyword>
<evidence type="ECO:0000256" key="2">
    <source>
        <dbReference type="ARBA" id="ARBA00022771"/>
    </source>
</evidence>
<evidence type="ECO:0000313" key="20">
    <source>
        <dbReference type="Proteomes" id="UP000266643"/>
    </source>
</evidence>
<evidence type="ECO:0000256" key="1">
    <source>
        <dbReference type="ARBA" id="ARBA00022723"/>
    </source>
</evidence>
<evidence type="ECO:0000313" key="17">
    <source>
        <dbReference type="Proteomes" id="UP000265716"/>
    </source>
</evidence>
<dbReference type="OrthoDB" id="73019at2759"/>
<dbReference type="PROSITE" id="PS50199">
    <property type="entry name" value="ZF_RANBP2_2"/>
    <property type="match status" value="1"/>
</dbReference>
<dbReference type="VEuPathDB" id="FungiDB:H257_09257"/>
<dbReference type="EMBL" id="QUTC01004656">
    <property type="protein sequence ID" value="RHY63190.1"/>
    <property type="molecule type" value="Genomic_DNA"/>
</dbReference>
<name>W4GCX4_APHAT</name>
<dbReference type="SUPFAM" id="SSF90209">
    <property type="entry name" value="Ran binding protein zinc finger-like"/>
    <property type="match status" value="1"/>
</dbReference>
<accession>W4GCX4</accession>
<dbReference type="EMBL" id="KI913135">
    <property type="protein sequence ID" value="ETV76808.1"/>
    <property type="molecule type" value="Genomic_DNA"/>
</dbReference>
<dbReference type="InterPro" id="IPR001876">
    <property type="entry name" value="Znf_RanBP2"/>
</dbReference>
<evidence type="ECO:0000313" key="22">
    <source>
        <dbReference type="Proteomes" id="UP000283543"/>
    </source>
</evidence>
<dbReference type="EMBL" id="QUTI01025331">
    <property type="protein sequence ID" value="RLO06290.1"/>
    <property type="molecule type" value="Genomic_DNA"/>
</dbReference>
<dbReference type="Proteomes" id="UP000284702">
    <property type="component" value="Unassembled WGS sequence"/>
</dbReference>
<dbReference type="EMBL" id="QUSZ01006137">
    <property type="protein sequence ID" value="RHY06842.1"/>
    <property type="molecule type" value="Genomic_DNA"/>
</dbReference>
<dbReference type="AlphaFoldDB" id="W4GCX4"/>
<evidence type="ECO:0000313" key="14">
    <source>
        <dbReference type="EMBL" id="RLO06290.1"/>
    </source>
</evidence>
<feature type="compositionally biased region" description="Basic and acidic residues" evidence="5">
    <location>
        <begin position="44"/>
        <end position="53"/>
    </location>
</feature>
<feature type="region of interest" description="Disordered" evidence="5">
    <location>
        <begin position="42"/>
        <end position="103"/>
    </location>
</feature>
<evidence type="ECO:0000313" key="7">
    <source>
        <dbReference type="EMBL" id="ETV76808.1"/>
    </source>
</evidence>
<evidence type="ECO:0000313" key="13">
    <source>
        <dbReference type="EMBL" id="RHZ17254.1"/>
    </source>
</evidence>
<keyword evidence="23" id="KW-1185">Reference proteome</keyword>
<dbReference type="Proteomes" id="UP000265427">
    <property type="component" value="Unassembled WGS sequence"/>
</dbReference>
<evidence type="ECO:0000259" key="6">
    <source>
        <dbReference type="PROSITE" id="PS50199"/>
    </source>
</evidence>
<dbReference type="PROSITE" id="PS01358">
    <property type="entry name" value="ZF_RANBP2_1"/>
    <property type="match status" value="1"/>
</dbReference>
<evidence type="ECO:0000313" key="9">
    <source>
        <dbReference type="EMBL" id="RHY06842.1"/>
    </source>
</evidence>
<dbReference type="EMBL" id="MZMZ02001242">
    <property type="protein sequence ID" value="RQM29628.1"/>
    <property type="molecule type" value="Genomic_DNA"/>
</dbReference>
<reference evidence="14 21" key="2">
    <citation type="journal article" date="2018" name="J. Invertebr. Pathol.">
        <title>New genotyping method for the causative agent of crayfish plague (Aphanomyces astaci) based on whole genome data.</title>
        <authorList>
            <person name="Minardi D."/>
            <person name="Studholme D.J."/>
            <person name="van der Giezen M."/>
            <person name="Pretto T."/>
            <person name="Oidtmann B."/>
        </authorList>
    </citation>
    <scope>NUCLEOTIDE SEQUENCE [LARGE SCALE GENOMIC DNA]</scope>
    <source>
        <strain evidence="14 21">KB13</strain>
    </source>
</reference>
<evidence type="ECO:0000313" key="18">
    <source>
        <dbReference type="Proteomes" id="UP000266196"/>
    </source>
</evidence>
<evidence type="ECO:0000313" key="19">
    <source>
        <dbReference type="Proteomes" id="UP000266239"/>
    </source>
</evidence>
<dbReference type="Proteomes" id="UP000266239">
    <property type="component" value="Unassembled WGS sequence"/>
</dbReference>
<evidence type="ECO:0000313" key="10">
    <source>
        <dbReference type="EMBL" id="RHY51406.1"/>
    </source>
</evidence>
<protein>
    <recommendedName>
        <fullName evidence="6">RanBP2-type domain-containing protein</fullName>
    </recommendedName>
</protein>
<gene>
    <name evidence="15" type="ORF">B5M09_012113</name>
    <name evidence="8" type="ORF">DYB25_000938</name>
    <name evidence="14" type="ORF">DYB28_003166</name>
    <name evidence="10" type="ORF">DYB30_000600</name>
    <name evidence="13" type="ORF">DYB31_005473</name>
    <name evidence="12" type="ORF">DYB34_000300</name>
    <name evidence="9" type="ORF">DYB36_000224</name>
    <name evidence="11" type="ORF">DYB38_002740</name>
    <name evidence="7" type="ORF">H257_09257</name>
</gene>
<dbReference type="Proteomes" id="UP000275652">
    <property type="component" value="Unassembled WGS sequence"/>
</dbReference>
<dbReference type="Proteomes" id="UP000283543">
    <property type="component" value="Unassembled WGS sequence"/>
</dbReference>
<dbReference type="GO" id="GO:0008270">
    <property type="term" value="F:zinc ion binding"/>
    <property type="evidence" value="ECO:0007669"/>
    <property type="project" value="UniProtKB-KW"/>
</dbReference>
<evidence type="ECO:0000313" key="12">
    <source>
        <dbReference type="EMBL" id="RHY65463.1"/>
    </source>
</evidence>
<dbReference type="Gene3D" id="2.30.30.380">
    <property type="entry name" value="Zn-finger domain of Sec23/24"/>
    <property type="match status" value="1"/>
</dbReference>
<evidence type="ECO:0000256" key="3">
    <source>
        <dbReference type="ARBA" id="ARBA00022833"/>
    </source>
</evidence>
<keyword evidence="2 4" id="KW-0863">Zinc-finger</keyword>
<dbReference type="InterPro" id="IPR036443">
    <property type="entry name" value="Znf_RanBP2_sf"/>
</dbReference>
<proteinExistence type="predicted"/>
<keyword evidence="1" id="KW-0479">Metal-binding</keyword>
<feature type="domain" description="RanBP2-type" evidence="6">
    <location>
        <begin position="5"/>
        <end position="34"/>
    </location>
</feature>
<reference evidence="7" key="1">
    <citation type="submission" date="2013-12" db="EMBL/GenBank/DDBJ databases">
        <title>The Genome Sequence of Aphanomyces astaci APO3.</title>
        <authorList>
            <consortium name="The Broad Institute Genomics Platform"/>
            <person name="Russ C."/>
            <person name="Tyler B."/>
            <person name="van West P."/>
            <person name="Dieguez-Uribeondo J."/>
            <person name="Young S.K."/>
            <person name="Zeng Q."/>
            <person name="Gargeya S."/>
            <person name="Fitzgerald M."/>
            <person name="Abouelleil A."/>
            <person name="Alvarado L."/>
            <person name="Chapman S.B."/>
            <person name="Gainer-Dewar J."/>
            <person name="Goldberg J."/>
            <person name="Griggs A."/>
            <person name="Gujja S."/>
            <person name="Hansen M."/>
            <person name="Howarth C."/>
            <person name="Imamovic A."/>
            <person name="Ireland A."/>
            <person name="Larimer J."/>
            <person name="McCowan C."/>
            <person name="Murphy C."/>
            <person name="Pearson M."/>
            <person name="Poon T.W."/>
            <person name="Priest M."/>
            <person name="Roberts A."/>
            <person name="Saif S."/>
            <person name="Shea T."/>
            <person name="Sykes S."/>
            <person name="Wortman J."/>
            <person name="Nusbaum C."/>
            <person name="Birren B."/>
        </authorList>
    </citation>
    <scope>NUCLEOTIDE SEQUENCE [LARGE SCALE GENOMIC DNA]</scope>
    <source>
        <strain evidence="7">APO3</strain>
    </source>
</reference>
<dbReference type="EMBL" id="QUTE01009739">
    <property type="protein sequence ID" value="RHZ17254.1"/>
    <property type="molecule type" value="Genomic_DNA"/>
</dbReference>
<dbReference type="RefSeq" id="XP_009833720.1">
    <property type="nucleotide sequence ID" value="XM_009835418.1"/>
</dbReference>
<sequence length="103" mass="11127">MDSATDESWACPECTLLNNLVAEACEACGTTSPLVLAALAQAETTERSRKGSEESETSSKPSRGSSMDEDFKKAVDLDPWSQAEDEWARVEATQATKAPKSRK</sequence>
<dbReference type="EMBL" id="QUTA01009678">
    <property type="protein sequence ID" value="RHY00649.1"/>
    <property type="molecule type" value="Genomic_DNA"/>
</dbReference>
<evidence type="ECO:0000313" key="23">
    <source>
        <dbReference type="Proteomes" id="UP000284702"/>
    </source>
</evidence>
<dbReference type="Proteomes" id="UP000266196">
    <property type="component" value="Unassembled WGS sequence"/>
</dbReference>
<evidence type="ECO:0000313" key="21">
    <source>
        <dbReference type="Proteomes" id="UP000275652"/>
    </source>
</evidence>
<evidence type="ECO:0000256" key="5">
    <source>
        <dbReference type="SAM" id="MobiDB-lite"/>
    </source>
</evidence>
<reference evidence="16 17" key="4">
    <citation type="submission" date="2018-08" db="EMBL/GenBank/DDBJ databases">
        <title>Aphanomyces genome sequencing and annotation.</title>
        <authorList>
            <person name="Minardi D."/>
            <person name="Oidtmann B."/>
            <person name="Van Der Giezen M."/>
            <person name="Studholme D.J."/>
        </authorList>
    </citation>
    <scope>NUCLEOTIDE SEQUENCE [LARGE SCALE GENOMIC DNA]</scope>
    <source>
        <strain evidence="13 18">197901</strain>
        <strain evidence="10 20">D2</strain>
        <strain evidence="9 16">Kv</strain>
        <strain evidence="11 17">SA</strain>
        <strain evidence="12 22">Si</strain>
        <strain evidence="8 19">Yx</strain>
    </source>
</reference>
<reference evidence="15 23" key="3">
    <citation type="submission" date="2018-07" db="EMBL/GenBank/DDBJ databases">
        <title>Annotation of Aphanomyces astaci genome assembly.</title>
        <authorList>
            <person name="Studholme D.J."/>
        </authorList>
    </citation>
    <scope>NUCLEOTIDE SEQUENCE [LARGE SCALE GENOMIC DNA]</scope>
    <source>
        <strain evidence="15">Pc</strain>
    </source>
</reference>
<dbReference type="GeneID" id="20811253"/>
<dbReference type="Proteomes" id="UP000266643">
    <property type="component" value="Unassembled WGS sequence"/>
</dbReference>
<evidence type="ECO:0000313" key="15">
    <source>
        <dbReference type="EMBL" id="RQM29628.1"/>
    </source>
</evidence>
<dbReference type="EMBL" id="QUTD01007182">
    <property type="protein sequence ID" value="RHY51406.1"/>
    <property type="molecule type" value="Genomic_DNA"/>
</dbReference>
<dbReference type="Pfam" id="PF00641">
    <property type="entry name" value="Zn_ribbon_RanBP"/>
    <property type="match status" value="1"/>
</dbReference>
<evidence type="ECO:0000313" key="8">
    <source>
        <dbReference type="EMBL" id="RHY00649.1"/>
    </source>
</evidence>
<dbReference type="Proteomes" id="UP000265716">
    <property type="component" value="Unassembled WGS sequence"/>
</dbReference>
<dbReference type="SMART" id="SM00547">
    <property type="entry name" value="ZnF_RBZ"/>
    <property type="match status" value="1"/>
</dbReference>
<evidence type="ECO:0000256" key="4">
    <source>
        <dbReference type="PROSITE-ProRule" id="PRU00322"/>
    </source>
</evidence>
<organism evidence="7">
    <name type="scientific">Aphanomyces astaci</name>
    <name type="common">Crayfish plague agent</name>
    <dbReference type="NCBI Taxonomy" id="112090"/>
    <lineage>
        <taxon>Eukaryota</taxon>
        <taxon>Sar</taxon>
        <taxon>Stramenopiles</taxon>
        <taxon>Oomycota</taxon>
        <taxon>Saprolegniomycetes</taxon>
        <taxon>Saprolegniales</taxon>
        <taxon>Verrucalvaceae</taxon>
        <taxon>Aphanomyces</taxon>
    </lineage>
</organism>
<dbReference type="EMBL" id="QUTB01003896">
    <property type="protein sequence ID" value="RHY65463.1"/>
    <property type="molecule type" value="Genomic_DNA"/>
</dbReference>